<evidence type="ECO:0000313" key="4">
    <source>
        <dbReference type="Proteomes" id="UP000823926"/>
    </source>
</evidence>
<dbReference type="InterPro" id="IPR000421">
    <property type="entry name" value="FA58C"/>
</dbReference>
<dbReference type="InterPro" id="IPR032287">
    <property type="entry name" value="DUF4838"/>
</dbReference>
<dbReference type="EMBL" id="DXHL01000034">
    <property type="protein sequence ID" value="HIW11357.1"/>
    <property type="molecule type" value="Genomic_DNA"/>
</dbReference>
<protein>
    <submittedName>
        <fullName evidence="3">DUF4838 domain-containing protein</fullName>
    </submittedName>
</protein>
<gene>
    <name evidence="3" type="ORF">H9888_07670</name>
</gene>
<evidence type="ECO:0000259" key="2">
    <source>
        <dbReference type="Pfam" id="PF00754"/>
    </source>
</evidence>
<evidence type="ECO:0000256" key="1">
    <source>
        <dbReference type="ARBA" id="ARBA00022801"/>
    </source>
</evidence>
<organism evidence="3 4">
    <name type="scientific">Candidatus Rikenella faecigallinarum</name>
    <dbReference type="NCBI Taxonomy" id="2838745"/>
    <lineage>
        <taxon>Bacteria</taxon>
        <taxon>Pseudomonadati</taxon>
        <taxon>Bacteroidota</taxon>
        <taxon>Bacteroidia</taxon>
        <taxon>Bacteroidales</taxon>
        <taxon>Rikenellaceae</taxon>
        <taxon>Rikenella</taxon>
    </lineage>
</organism>
<dbReference type="GO" id="GO:0016787">
    <property type="term" value="F:hydrolase activity"/>
    <property type="evidence" value="ECO:0007669"/>
    <property type="project" value="UniProtKB-KW"/>
</dbReference>
<sequence length="751" mass="84029">MLKHFTLLAGAALLATSCSRSLTLADDGHSDYRIVVSADADSLTRLTAQRFQDYFQQMTEVTLPVVTDTAAPSPAEIVFGPTNRTDGDTTTRNHLGEDGFAIYTVGPKVYVSGNTSRGTMNGMYTLLDDYFGCRKYSASMEVIPEQPTLTLPRELYDRQIPIITFRDTYYRGTNDQGYIDWHKLSHDSSGNKPAWGSWCHTFGTLLPAETYFKSHPEYFALVSGQRATTQPCLSNPAVLEIVCDNLARAIKANPKAKYWSVSSNDNFGYCQCPACAAIDSLEGSPTGSVIRFVNQVAERFPDKIISTLAYQYSRAAPKVTKPRENVNIMFCNIECNRSQPIATDPSSASFRRDMEDWAALTDNILVWDYVIQFKNLVSPFPNFHILQPNIQYFVDNHVVALFEQGNREVGGEFADLRAYLISKLMWNPSANADSLMNDFLNGYYGPAGVHIKEYINLITNNLVQSGKSLSIFGAPTDGADSYLSPENLAIYEGCFDRAEAAVANQPDYLHRVQIARQPLRYAELEQTKLDPYGPHGIYVKAEDGSWKTNPEYTQKLENFIALCKEEGVTRLSEWHTTPDEYLEMMSRISIVRQEGNLSFEKPVTLTPAPHASYNRAADKILTNGIHGSNDYKIQWLGWDVPQFECVVDLGSEQPVQRISATYLQHLTDWIFFPRQVTFYLSSDGEHFTQVGQQTQPEVNRSVAVGTRDFSCTVGQSARYVKVVTDGIGTCPSWHLGAGGRAFVFMDEVIVE</sequence>
<accession>A0A9D1TYR4</accession>
<dbReference type="Pfam" id="PF16126">
    <property type="entry name" value="DUF4838"/>
    <property type="match status" value="1"/>
</dbReference>
<reference evidence="3" key="1">
    <citation type="journal article" date="2021" name="PeerJ">
        <title>Extensive microbial diversity within the chicken gut microbiome revealed by metagenomics and culture.</title>
        <authorList>
            <person name="Gilroy R."/>
            <person name="Ravi A."/>
            <person name="Getino M."/>
            <person name="Pursley I."/>
            <person name="Horton D.L."/>
            <person name="Alikhan N.F."/>
            <person name="Baker D."/>
            <person name="Gharbi K."/>
            <person name="Hall N."/>
            <person name="Watson M."/>
            <person name="Adriaenssens E.M."/>
            <person name="Foster-Nyarko E."/>
            <person name="Jarju S."/>
            <person name="Secka A."/>
            <person name="Antonio M."/>
            <person name="Oren A."/>
            <person name="Chaudhuri R.R."/>
            <person name="La Ragione R."/>
            <person name="Hildebrand F."/>
            <person name="Pallen M.J."/>
        </authorList>
    </citation>
    <scope>NUCLEOTIDE SEQUENCE</scope>
    <source>
        <strain evidence="3">ChiBcec15-1070</strain>
    </source>
</reference>
<dbReference type="PROSITE" id="PS51257">
    <property type="entry name" value="PROKAR_LIPOPROTEIN"/>
    <property type="match status" value="1"/>
</dbReference>
<name>A0A9D1TYR4_9BACT</name>
<reference evidence="3" key="2">
    <citation type="submission" date="2021-04" db="EMBL/GenBank/DDBJ databases">
        <authorList>
            <person name="Gilroy R."/>
        </authorList>
    </citation>
    <scope>NUCLEOTIDE SEQUENCE</scope>
    <source>
        <strain evidence="3">ChiBcec15-1070</strain>
    </source>
</reference>
<dbReference type="SUPFAM" id="SSF49785">
    <property type="entry name" value="Galactose-binding domain-like"/>
    <property type="match status" value="1"/>
</dbReference>
<proteinExistence type="predicted"/>
<keyword evidence="1" id="KW-0378">Hydrolase</keyword>
<dbReference type="Gene3D" id="2.60.120.260">
    <property type="entry name" value="Galactose-binding domain-like"/>
    <property type="match status" value="1"/>
</dbReference>
<dbReference type="Pfam" id="PF00754">
    <property type="entry name" value="F5_F8_type_C"/>
    <property type="match status" value="1"/>
</dbReference>
<dbReference type="PANTHER" id="PTHR47406">
    <property type="entry name" value="COAGULATION FACTOR 5/8 TYPE, C-TERMINAL"/>
    <property type="match status" value="1"/>
</dbReference>
<dbReference type="Gene3D" id="3.30.379.10">
    <property type="entry name" value="Chitobiase/beta-hexosaminidase domain 2-like"/>
    <property type="match status" value="1"/>
</dbReference>
<dbReference type="InterPro" id="IPR029018">
    <property type="entry name" value="Hex-like_dom2"/>
</dbReference>
<comment type="caution">
    <text evidence="3">The sequence shown here is derived from an EMBL/GenBank/DDBJ whole genome shotgun (WGS) entry which is preliminary data.</text>
</comment>
<dbReference type="InterPro" id="IPR008979">
    <property type="entry name" value="Galactose-bd-like_sf"/>
</dbReference>
<evidence type="ECO:0000313" key="3">
    <source>
        <dbReference type="EMBL" id="HIW11357.1"/>
    </source>
</evidence>
<dbReference type="GO" id="GO:0005975">
    <property type="term" value="P:carbohydrate metabolic process"/>
    <property type="evidence" value="ECO:0007669"/>
    <property type="project" value="UniProtKB-ARBA"/>
</dbReference>
<dbReference type="AlphaFoldDB" id="A0A9D1TYR4"/>
<feature type="domain" description="F5/8 type C" evidence="2">
    <location>
        <begin position="623"/>
        <end position="726"/>
    </location>
</feature>
<dbReference type="PANTHER" id="PTHR47406:SF2">
    <property type="entry name" value="ALPHA GLUCURONIDASE N-TERMINAL DOMAIN-CONTAINING PROTEIN"/>
    <property type="match status" value="1"/>
</dbReference>
<dbReference type="Proteomes" id="UP000823926">
    <property type="component" value="Unassembled WGS sequence"/>
</dbReference>
<dbReference type="SUPFAM" id="SSF55545">
    <property type="entry name" value="beta-N-acetylhexosaminidase-like domain"/>
    <property type="match status" value="1"/>
</dbReference>